<dbReference type="InterPro" id="IPR047122">
    <property type="entry name" value="Trans-enoyl_RdTase-like"/>
</dbReference>
<accession>A0A9P5PHX3</accession>
<dbReference type="SUPFAM" id="SSF51735">
    <property type="entry name" value="NAD(P)-binding Rossmann-fold domains"/>
    <property type="match status" value="1"/>
</dbReference>
<comment type="caution">
    <text evidence="2">The sequence shown here is derived from an EMBL/GenBank/DDBJ whole genome shotgun (WGS) entry which is preliminary data.</text>
</comment>
<dbReference type="CDD" id="cd08249">
    <property type="entry name" value="enoyl_reductase_like"/>
    <property type="match status" value="1"/>
</dbReference>
<dbReference type="InterPro" id="IPR013149">
    <property type="entry name" value="ADH-like_C"/>
</dbReference>
<evidence type="ECO:0000259" key="1">
    <source>
        <dbReference type="SMART" id="SM00829"/>
    </source>
</evidence>
<evidence type="ECO:0000313" key="2">
    <source>
        <dbReference type="EMBL" id="KAF9063701.1"/>
    </source>
</evidence>
<dbReference type="InterPro" id="IPR036291">
    <property type="entry name" value="NAD(P)-bd_dom_sf"/>
</dbReference>
<dbReference type="GO" id="GO:0016651">
    <property type="term" value="F:oxidoreductase activity, acting on NAD(P)H"/>
    <property type="evidence" value="ECO:0007669"/>
    <property type="project" value="InterPro"/>
</dbReference>
<dbReference type="SMART" id="SM00829">
    <property type="entry name" value="PKS_ER"/>
    <property type="match status" value="1"/>
</dbReference>
<dbReference type="PANTHER" id="PTHR45348:SF2">
    <property type="entry name" value="ZINC-TYPE ALCOHOL DEHYDROGENASE-LIKE PROTEIN C2E1P3.01"/>
    <property type="match status" value="1"/>
</dbReference>
<evidence type="ECO:0000313" key="3">
    <source>
        <dbReference type="Proteomes" id="UP000772434"/>
    </source>
</evidence>
<dbReference type="EMBL" id="JADNRY010000140">
    <property type="protein sequence ID" value="KAF9063701.1"/>
    <property type="molecule type" value="Genomic_DNA"/>
</dbReference>
<dbReference type="SUPFAM" id="SSF50129">
    <property type="entry name" value="GroES-like"/>
    <property type="match status" value="1"/>
</dbReference>
<dbReference type="InterPro" id="IPR011032">
    <property type="entry name" value="GroES-like_sf"/>
</dbReference>
<dbReference type="InterPro" id="IPR020843">
    <property type="entry name" value="ER"/>
</dbReference>
<dbReference type="Gene3D" id="3.40.50.720">
    <property type="entry name" value="NAD(P)-binding Rossmann-like Domain"/>
    <property type="match status" value="1"/>
</dbReference>
<proteinExistence type="predicted"/>
<organism evidence="2 3">
    <name type="scientific">Rhodocollybia butyracea</name>
    <dbReference type="NCBI Taxonomy" id="206335"/>
    <lineage>
        <taxon>Eukaryota</taxon>
        <taxon>Fungi</taxon>
        <taxon>Dikarya</taxon>
        <taxon>Basidiomycota</taxon>
        <taxon>Agaricomycotina</taxon>
        <taxon>Agaricomycetes</taxon>
        <taxon>Agaricomycetidae</taxon>
        <taxon>Agaricales</taxon>
        <taxon>Marasmiineae</taxon>
        <taxon>Omphalotaceae</taxon>
        <taxon>Rhodocollybia</taxon>
    </lineage>
</organism>
<keyword evidence="3" id="KW-1185">Reference proteome</keyword>
<gene>
    <name evidence="2" type="ORF">BDP27DRAFT_1334716</name>
</gene>
<sequence length="343" mass="36136">MSEQKVLFLEKAQGSFIVSKAPIPKPGPGQLLVSVKASALNPAECLVQDYGLFVEKFPAILGSDIAGDVVEVGEGVEGFSKGDKVFYHGYMGSEMAGYQEYSLTAADLAAKIPPNIDYAQAASLPVAFNTSAIGLLSAQPAGAGLNPTFDLKVNYGGESALVVGGSTSVGQYAIQLFRLLGYSTIITYASARHTDFLKSLGATHVIDRGEIAIGNLAEAVKKIATAPLKIAYNAIGDAECRSACVDSIVEGGQVADVNPMEAKDPGNGKRVFGIFGTPHHPANRDFGVVLCKTLPKLLQDGLIVPNRMEKLPHGFAGVEEGIKRLRTKQVSGIKLFVIPQETA</sequence>
<dbReference type="Pfam" id="PF08240">
    <property type="entry name" value="ADH_N"/>
    <property type="match status" value="1"/>
</dbReference>
<dbReference type="OrthoDB" id="3233595at2759"/>
<dbReference type="Pfam" id="PF00107">
    <property type="entry name" value="ADH_zinc_N"/>
    <property type="match status" value="1"/>
</dbReference>
<dbReference type="Proteomes" id="UP000772434">
    <property type="component" value="Unassembled WGS sequence"/>
</dbReference>
<dbReference type="Gene3D" id="3.90.180.10">
    <property type="entry name" value="Medium-chain alcohol dehydrogenases, catalytic domain"/>
    <property type="match status" value="1"/>
</dbReference>
<dbReference type="PANTHER" id="PTHR45348">
    <property type="entry name" value="HYPOTHETICAL OXIDOREDUCTASE (EUROFUNG)"/>
    <property type="match status" value="1"/>
</dbReference>
<feature type="domain" description="Enoyl reductase (ER)" evidence="1">
    <location>
        <begin position="14"/>
        <end position="337"/>
    </location>
</feature>
<dbReference type="AlphaFoldDB" id="A0A9P5PHX3"/>
<reference evidence="2" key="1">
    <citation type="submission" date="2020-11" db="EMBL/GenBank/DDBJ databases">
        <authorList>
            <consortium name="DOE Joint Genome Institute"/>
            <person name="Ahrendt S."/>
            <person name="Riley R."/>
            <person name="Andreopoulos W."/>
            <person name="Labutti K."/>
            <person name="Pangilinan J."/>
            <person name="Ruiz-Duenas F.J."/>
            <person name="Barrasa J.M."/>
            <person name="Sanchez-Garcia M."/>
            <person name="Camarero S."/>
            <person name="Miyauchi S."/>
            <person name="Serrano A."/>
            <person name="Linde D."/>
            <person name="Babiker R."/>
            <person name="Drula E."/>
            <person name="Ayuso-Fernandez I."/>
            <person name="Pacheco R."/>
            <person name="Padilla G."/>
            <person name="Ferreira P."/>
            <person name="Barriuso J."/>
            <person name="Kellner H."/>
            <person name="Castanera R."/>
            <person name="Alfaro M."/>
            <person name="Ramirez L."/>
            <person name="Pisabarro A.G."/>
            <person name="Kuo A."/>
            <person name="Tritt A."/>
            <person name="Lipzen A."/>
            <person name="He G."/>
            <person name="Yan M."/>
            <person name="Ng V."/>
            <person name="Cullen D."/>
            <person name="Martin F."/>
            <person name="Rosso M.-N."/>
            <person name="Henrissat B."/>
            <person name="Hibbett D."/>
            <person name="Martinez A.T."/>
            <person name="Grigoriev I.V."/>
        </authorList>
    </citation>
    <scope>NUCLEOTIDE SEQUENCE</scope>
    <source>
        <strain evidence="2">AH 40177</strain>
    </source>
</reference>
<dbReference type="InterPro" id="IPR013154">
    <property type="entry name" value="ADH-like_N"/>
</dbReference>
<name>A0A9P5PHX3_9AGAR</name>
<protein>
    <submittedName>
        <fullName evidence="2">Chaperonin 10-like protein</fullName>
    </submittedName>
</protein>